<dbReference type="Proteomes" id="UP001501821">
    <property type="component" value="Unassembled WGS sequence"/>
</dbReference>
<proteinExistence type="predicted"/>
<comment type="caution">
    <text evidence="1">The sequence shown here is derived from an EMBL/GenBank/DDBJ whole genome shotgun (WGS) entry which is preliminary data.</text>
</comment>
<evidence type="ECO:0000313" key="2">
    <source>
        <dbReference type="Proteomes" id="UP001501821"/>
    </source>
</evidence>
<keyword evidence="2" id="KW-1185">Reference proteome</keyword>
<dbReference type="RefSeq" id="WP_344778936.1">
    <property type="nucleotide sequence ID" value="NZ_BAABAH010000022.1"/>
</dbReference>
<protein>
    <recommendedName>
        <fullName evidence="3">Recombinase A</fullName>
    </recommendedName>
</protein>
<sequence>MSALPVEAAQAQPLAVVEQLRERIRTLEGGPARTPVPVHPVLQDVVAMRVGTSYTVDTASLALAMAAGASAAGEWVGFAGWSDFGAEAAAQWGIDLGRTVLVPEPGEHWLEVVAALVDVLRVVVLCPPGRVDPKSMSVVEARLRARSAALVVWGEWSSPEARLTTEHTEWTGAGRGEGRLRERQVRIAVRRGARQPTRADLVFPTG</sequence>
<reference evidence="2" key="1">
    <citation type="journal article" date="2019" name="Int. J. Syst. Evol. Microbiol.">
        <title>The Global Catalogue of Microorganisms (GCM) 10K type strain sequencing project: providing services to taxonomists for standard genome sequencing and annotation.</title>
        <authorList>
            <consortium name="The Broad Institute Genomics Platform"/>
            <consortium name="The Broad Institute Genome Sequencing Center for Infectious Disease"/>
            <person name="Wu L."/>
            <person name="Ma J."/>
        </authorList>
    </citation>
    <scope>NUCLEOTIDE SEQUENCE [LARGE SCALE GENOMIC DNA]</scope>
    <source>
        <strain evidence="2">JCM 16953</strain>
    </source>
</reference>
<evidence type="ECO:0000313" key="1">
    <source>
        <dbReference type="EMBL" id="GAA3835702.1"/>
    </source>
</evidence>
<organism evidence="1 2">
    <name type="scientific">Nocardioides panacisoli</name>
    <dbReference type="NCBI Taxonomy" id="627624"/>
    <lineage>
        <taxon>Bacteria</taxon>
        <taxon>Bacillati</taxon>
        <taxon>Actinomycetota</taxon>
        <taxon>Actinomycetes</taxon>
        <taxon>Propionibacteriales</taxon>
        <taxon>Nocardioidaceae</taxon>
        <taxon>Nocardioides</taxon>
    </lineage>
</organism>
<gene>
    <name evidence="1" type="ORF">GCM10022242_40760</name>
</gene>
<dbReference type="EMBL" id="BAABAH010000022">
    <property type="protein sequence ID" value="GAA3835702.1"/>
    <property type="molecule type" value="Genomic_DNA"/>
</dbReference>
<name>A0ABP7J6T3_9ACTN</name>
<accession>A0ABP7J6T3</accession>
<evidence type="ECO:0008006" key="3">
    <source>
        <dbReference type="Google" id="ProtNLM"/>
    </source>
</evidence>